<feature type="transmembrane region" description="Helical" evidence="2">
    <location>
        <begin position="47"/>
        <end position="70"/>
    </location>
</feature>
<dbReference type="Proteomes" id="UP000537775">
    <property type="component" value="Unassembled WGS sequence"/>
</dbReference>
<dbReference type="RefSeq" id="WP_184750695.1">
    <property type="nucleotide sequence ID" value="NZ_BAAAJR010000007.1"/>
</dbReference>
<evidence type="ECO:0000313" key="4">
    <source>
        <dbReference type="Proteomes" id="UP000537775"/>
    </source>
</evidence>
<gene>
    <name evidence="3" type="ORF">HD594_001847</name>
</gene>
<evidence type="ECO:0000256" key="1">
    <source>
        <dbReference type="SAM" id="MobiDB-lite"/>
    </source>
</evidence>
<feature type="transmembrane region" description="Helical" evidence="2">
    <location>
        <begin position="319"/>
        <end position="349"/>
    </location>
</feature>
<name>A0A7X0KUV9_9MICO</name>
<reference evidence="3 4" key="1">
    <citation type="submission" date="2020-08" db="EMBL/GenBank/DDBJ databases">
        <title>Sequencing the genomes of 1000 actinobacteria strains.</title>
        <authorList>
            <person name="Klenk H.-P."/>
        </authorList>
    </citation>
    <scope>NUCLEOTIDE SEQUENCE [LARGE SCALE GENOMIC DNA]</scope>
    <source>
        <strain evidence="3 4">DSM 12511</strain>
    </source>
</reference>
<dbReference type="EMBL" id="JACHML010000001">
    <property type="protein sequence ID" value="MBB6391534.1"/>
    <property type="molecule type" value="Genomic_DNA"/>
</dbReference>
<proteinExistence type="predicted"/>
<evidence type="ECO:0000313" key="3">
    <source>
        <dbReference type="EMBL" id="MBB6391534.1"/>
    </source>
</evidence>
<protein>
    <recommendedName>
        <fullName evidence="5">Integral membrane protein</fullName>
    </recommendedName>
</protein>
<organism evidence="3 4">
    <name type="scientific">Microbacterium thalassium</name>
    <dbReference type="NCBI Taxonomy" id="362649"/>
    <lineage>
        <taxon>Bacteria</taxon>
        <taxon>Bacillati</taxon>
        <taxon>Actinomycetota</taxon>
        <taxon>Actinomycetes</taxon>
        <taxon>Micrococcales</taxon>
        <taxon>Microbacteriaceae</taxon>
        <taxon>Microbacterium</taxon>
    </lineage>
</organism>
<feature type="transmembrane region" description="Helical" evidence="2">
    <location>
        <begin position="283"/>
        <end position="307"/>
    </location>
</feature>
<comment type="caution">
    <text evidence="3">The sequence shown here is derived from an EMBL/GenBank/DDBJ whole genome shotgun (WGS) entry which is preliminary data.</text>
</comment>
<keyword evidence="2" id="KW-1133">Transmembrane helix</keyword>
<feature type="transmembrane region" description="Helical" evidence="2">
    <location>
        <begin position="392"/>
        <end position="411"/>
    </location>
</feature>
<keyword evidence="4" id="KW-1185">Reference proteome</keyword>
<sequence>MASEVDELRAELQALREENARLRETTPPPPEHAAAEQAPRRSGWWRALISAVCIVLVGILVPVSIVGTWARAQLVSEDAFVATFAPLADDPDVQALVIDQATTAINDSLDIEGVTDDLFDGLQSLDLPPAAITALGLLRAPAAAGVESLIDAGVTRIVESEVFPTVWRTALVASHRALVATATADDTGAVTIDDTGTLGIQLGPIIDELKTRLVDQGIGIASMIPTIDTTIVIVQSDALLLVGAVYSIADTVGWWLPFIALGLIAVGILVARRRATATLGVGIALTIGAATLAIALTAAGAVLGLNAPALGVPTRTLDAIYYTVVGAMRDTAVVFTFLGIVIIVAAWLGGRSASARRARGFSDSLTTSARRSLRTRGMNTGSFGDWLYTQRVLVRVVILVLAIVLLFALRPLSIGDIVLTVILALVVWLAAVLLQKHPDDGIEAAETPTPAEEEPATVDAP</sequence>
<dbReference type="AlphaFoldDB" id="A0A7X0KUV9"/>
<keyword evidence="2" id="KW-0472">Membrane</keyword>
<feature type="region of interest" description="Disordered" evidence="1">
    <location>
        <begin position="19"/>
        <end position="38"/>
    </location>
</feature>
<feature type="transmembrane region" description="Helical" evidence="2">
    <location>
        <begin position="417"/>
        <end position="434"/>
    </location>
</feature>
<accession>A0A7X0KUV9</accession>
<evidence type="ECO:0000256" key="2">
    <source>
        <dbReference type="SAM" id="Phobius"/>
    </source>
</evidence>
<evidence type="ECO:0008006" key="5">
    <source>
        <dbReference type="Google" id="ProtNLM"/>
    </source>
</evidence>
<keyword evidence="2" id="KW-0812">Transmembrane</keyword>
<feature type="transmembrane region" description="Helical" evidence="2">
    <location>
        <begin position="254"/>
        <end position="271"/>
    </location>
</feature>